<dbReference type="Proteomes" id="UP000053676">
    <property type="component" value="Unassembled WGS sequence"/>
</dbReference>
<dbReference type="InterPro" id="IPR008160">
    <property type="entry name" value="Collagen"/>
</dbReference>
<dbReference type="EMBL" id="KI657586">
    <property type="protein sequence ID" value="ETN86283.1"/>
    <property type="molecule type" value="Genomic_DNA"/>
</dbReference>
<keyword evidence="1" id="KW-0677">Repeat</keyword>
<dbReference type="Pfam" id="PF01391">
    <property type="entry name" value="Collagen"/>
    <property type="match status" value="1"/>
</dbReference>
<proteinExistence type="predicted"/>
<gene>
    <name evidence="3" type="ORF">NECAME_16433</name>
</gene>
<dbReference type="KEGG" id="nai:NECAME_16433"/>
<evidence type="ECO:0000256" key="1">
    <source>
        <dbReference type="ARBA" id="ARBA00022737"/>
    </source>
</evidence>
<feature type="compositionally biased region" description="Polar residues" evidence="2">
    <location>
        <begin position="1"/>
        <end position="10"/>
    </location>
</feature>
<evidence type="ECO:0008006" key="5">
    <source>
        <dbReference type="Google" id="ProtNLM"/>
    </source>
</evidence>
<sequence>MRRINKVQSHSGDHLKTISGPPGPFGHRGPPEAPGPMGEPGPQGDEGPPGMPGRPGPPGEPGTQYSSDSHGHNVAVVRRV</sequence>
<name>W2TWU9_NECAM</name>
<feature type="region of interest" description="Disordered" evidence="2">
    <location>
        <begin position="1"/>
        <end position="80"/>
    </location>
</feature>
<feature type="compositionally biased region" description="Pro residues" evidence="2">
    <location>
        <begin position="49"/>
        <end position="60"/>
    </location>
</feature>
<evidence type="ECO:0000256" key="2">
    <source>
        <dbReference type="SAM" id="MobiDB-lite"/>
    </source>
</evidence>
<evidence type="ECO:0000313" key="3">
    <source>
        <dbReference type="EMBL" id="ETN86283.1"/>
    </source>
</evidence>
<evidence type="ECO:0000313" key="4">
    <source>
        <dbReference type="Proteomes" id="UP000053676"/>
    </source>
</evidence>
<dbReference type="AlphaFoldDB" id="W2TWU9"/>
<reference evidence="4" key="1">
    <citation type="journal article" date="2014" name="Nat. Genet.">
        <title>Genome of the human hookworm Necator americanus.</title>
        <authorList>
            <person name="Tang Y.T."/>
            <person name="Gao X."/>
            <person name="Rosa B.A."/>
            <person name="Abubucker S."/>
            <person name="Hallsworth-Pepin K."/>
            <person name="Martin J."/>
            <person name="Tyagi R."/>
            <person name="Heizer E."/>
            <person name="Zhang X."/>
            <person name="Bhonagiri-Palsikar V."/>
            <person name="Minx P."/>
            <person name="Warren W.C."/>
            <person name="Wang Q."/>
            <person name="Zhan B."/>
            <person name="Hotez P.J."/>
            <person name="Sternberg P.W."/>
            <person name="Dougall A."/>
            <person name="Gaze S.T."/>
            <person name="Mulvenna J."/>
            <person name="Sotillo J."/>
            <person name="Ranganathan S."/>
            <person name="Rabelo E.M."/>
            <person name="Wilson R.K."/>
            <person name="Felgner P.L."/>
            <person name="Bethony J."/>
            <person name="Hawdon J.M."/>
            <person name="Gasser R.B."/>
            <person name="Loukas A."/>
            <person name="Mitreva M."/>
        </authorList>
    </citation>
    <scope>NUCLEOTIDE SEQUENCE [LARGE SCALE GENOMIC DNA]</scope>
</reference>
<protein>
    <recommendedName>
        <fullName evidence="5">Collagen triple helix repeat protein</fullName>
    </recommendedName>
</protein>
<organism evidence="3 4">
    <name type="scientific">Necator americanus</name>
    <name type="common">Human hookworm</name>
    <dbReference type="NCBI Taxonomy" id="51031"/>
    <lineage>
        <taxon>Eukaryota</taxon>
        <taxon>Metazoa</taxon>
        <taxon>Ecdysozoa</taxon>
        <taxon>Nematoda</taxon>
        <taxon>Chromadorea</taxon>
        <taxon>Rhabditida</taxon>
        <taxon>Rhabditina</taxon>
        <taxon>Rhabditomorpha</taxon>
        <taxon>Strongyloidea</taxon>
        <taxon>Ancylostomatidae</taxon>
        <taxon>Bunostominae</taxon>
        <taxon>Necator</taxon>
    </lineage>
</organism>
<keyword evidence="4" id="KW-1185">Reference proteome</keyword>
<accession>W2TWU9</accession>